<evidence type="ECO:0000256" key="1">
    <source>
        <dbReference type="ARBA" id="ARBA00022801"/>
    </source>
</evidence>
<evidence type="ECO:0000256" key="3">
    <source>
        <dbReference type="SAM" id="SignalP"/>
    </source>
</evidence>
<dbReference type="EMBL" id="QFNF01000011">
    <property type="protein sequence ID" value="PZO78600.1"/>
    <property type="molecule type" value="Genomic_DNA"/>
</dbReference>
<dbReference type="Pfam" id="PF01204">
    <property type="entry name" value="Trehalase"/>
    <property type="match status" value="1"/>
</dbReference>
<keyword evidence="2" id="KW-0326">Glycosidase</keyword>
<evidence type="ECO:0000313" key="5">
    <source>
        <dbReference type="Proteomes" id="UP000248614"/>
    </source>
</evidence>
<keyword evidence="1" id="KW-0378">Hydrolase</keyword>
<dbReference type="InterPro" id="IPR012341">
    <property type="entry name" value="6hp_glycosidase-like_sf"/>
</dbReference>
<dbReference type="AlphaFoldDB" id="A0A2W4Z8C3"/>
<keyword evidence="3" id="KW-0732">Signal</keyword>
<dbReference type="NCBIfam" id="NF009773">
    <property type="entry name" value="PRK13270.1"/>
    <property type="match status" value="1"/>
</dbReference>
<dbReference type="InterPro" id="IPR001661">
    <property type="entry name" value="Glyco_hydro_37"/>
</dbReference>
<feature type="chain" id="PRO_5015870927" evidence="3">
    <location>
        <begin position="23"/>
        <end position="520"/>
    </location>
</feature>
<dbReference type="PROSITE" id="PS00928">
    <property type="entry name" value="TREHALASE_2"/>
    <property type="match status" value="1"/>
</dbReference>
<reference evidence="4 5" key="1">
    <citation type="submission" date="2017-08" db="EMBL/GenBank/DDBJ databases">
        <title>Infants hospitalized years apart are colonized by the same room-sourced microbial strains.</title>
        <authorList>
            <person name="Brooks B."/>
            <person name="Olm M.R."/>
            <person name="Firek B.A."/>
            <person name="Baker R."/>
            <person name="Thomas B.C."/>
            <person name="Morowitz M.J."/>
            <person name="Banfield J.F."/>
        </authorList>
    </citation>
    <scope>NUCLEOTIDE SEQUENCE [LARGE SCALE GENOMIC DNA]</scope>
    <source>
        <strain evidence="4">S2_018_000_R3_110</strain>
    </source>
</reference>
<dbReference type="PANTHER" id="PTHR23403">
    <property type="entry name" value="TREHALASE"/>
    <property type="match status" value="1"/>
</dbReference>
<dbReference type="GO" id="GO:0005993">
    <property type="term" value="P:trehalose catabolic process"/>
    <property type="evidence" value="ECO:0007669"/>
    <property type="project" value="TreeGrafter"/>
</dbReference>
<evidence type="ECO:0000313" key="4">
    <source>
        <dbReference type="EMBL" id="PZO78600.1"/>
    </source>
</evidence>
<sequence length="520" mass="57268">MQRRYRLLIPFLLAGCTTSGQTPPVAVGAPAAMVATPADRFGPLFEAVQMRRIFPDGKTFVDAVPKRADAAILADFRARRPADDTELRAFVLANFDVPGLEAVPQSVTGPRLPIARHIAGLWPHLTRDPVTPPAGSSALAVADRYVVPGGRFRELYYWDSYFTMLGLVADRRQDLVESMVDDFTDLVERYGHVPNGTRSYYLSRSQPPFLYLMMGLSQTRDPAVLGRRLAALKREHAYFTSPERSVTLPDGAVLQHYWDARTTPRDESWREDVETARTSGRPAAQVYRDLRAGAESGWDYSSRWLADGRTLATIDTTNVLPADLNSLLWGMERAIADGATTLGDTATARDFAGRAARRGAAIERWLWSEGEGRYGDYDVRRARLRGGVTAATAYPLFVGLATGPRAARVAATIEAQLLAPGGLRSTTVETGQQWDRPNGWAPLQWIAVAGLDRTGHRRLADAIAERFLASVEREYAASGKLVEKYDVEEVKPGGGGEYPLQDGFGWTNGVTRALMVRRGR</sequence>
<dbReference type="InterPro" id="IPR008928">
    <property type="entry name" value="6-hairpin_glycosidase_sf"/>
</dbReference>
<dbReference type="PRINTS" id="PR00744">
    <property type="entry name" value="GLHYDRLASE37"/>
</dbReference>
<accession>A0A2W4Z8C3</accession>
<organism evidence="4 5">
    <name type="scientific">Sphingomonas hengshuiensis</name>
    <dbReference type="NCBI Taxonomy" id="1609977"/>
    <lineage>
        <taxon>Bacteria</taxon>
        <taxon>Pseudomonadati</taxon>
        <taxon>Pseudomonadota</taxon>
        <taxon>Alphaproteobacteria</taxon>
        <taxon>Sphingomonadales</taxon>
        <taxon>Sphingomonadaceae</taxon>
        <taxon>Sphingomonas</taxon>
    </lineage>
</organism>
<evidence type="ECO:0000256" key="2">
    <source>
        <dbReference type="ARBA" id="ARBA00023295"/>
    </source>
</evidence>
<proteinExistence type="predicted"/>
<dbReference type="GO" id="GO:0004555">
    <property type="term" value="F:alpha,alpha-trehalase activity"/>
    <property type="evidence" value="ECO:0007669"/>
    <property type="project" value="InterPro"/>
</dbReference>
<feature type="signal peptide" evidence="3">
    <location>
        <begin position="1"/>
        <end position="22"/>
    </location>
</feature>
<protein>
    <submittedName>
        <fullName evidence="4">Trehalase</fullName>
    </submittedName>
</protein>
<dbReference type="SUPFAM" id="SSF48208">
    <property type="entry name" value="Six-hairpin glycosidases"/>
    <property type="match status" value="1"/>
</dbReference>
<gene>
    <name evidence="4" type="ORF">DI632_06485</name>
</gene>
<comment type="caution">
    <text evidence="4">The sequence shown here is derived from an EMBL/GenBank/DDBJ whole genome shotgun (WGS) entry which is preliminary data.</text>
</comment>
<dbReference type="PANTHER" id="PTHR23403:SF8">
    <property type="entry name" value="CYTOPLASMIC TREHALASE"/>
    <property type="match status" value="1"/>
</dbReference>
<dbReference type="InterPro" id="IPR018232">
    <property type="entry name" value="Glyco_hydro_37_CS"/>
</dbReference>
<dbReference type="Proteomes" id="UP000248614">
    <property type="component" value="Unassembled WGS sequence"/>
</dbReference>
<dbReference type="PROSITE" id="PS00927">
    <property type="entry name" value="TREHALASE_1"/>
    <property type="match status" value="1"/>
</dbReference>
<name>A0A2W4Z8C3_9SPHN</name>
<dbReference type="Gene3D" id="1.50.10.10">
    <property type="match status" value="1"/>
</dbReference>